<proteinExistence type="predicted"/>
<accession>A0A381P5D4</accession>
<reference evidence="2" key="1">
    <citation type="submission" date="2018-05" db="EMBL/GenBank/DDBJ databases">
        <authorList>
            <person name="Lanie J.A."/>
            <person name="Ng W.-L."/>
            <person name="Kazmierczak K.M."/>
            <person name="Andrzejewski T.M."/>
            <person name="Davidsen T.M."/>
            <person name="Wayne K.J."/>
            <person name="Tettelin H."/>
            <person name="Glass J.I."/>
            <person name="Rusch D."/>
            <person name="Podicherti R."/>
            <person name="Tsui H.-C.T."/>
            <person name="Winkler M.E."/>
        </authorList>
    </citation>
    <scope>NUCLEOTIDE SEQUENCE</scope>
</reference>
<evidence type="ECO:0000259" key="1">
    <source>
        <dbReference type="Pfam" id="PF19313"/>
    </source>
</evidence>
<dbReference type="Pfam" id="PF19313">
    <property type="entry name" value="DUF5916"/>
    <property type="match status" value="1"/>
</dbReference>
<dbReference type="InterPro" id="IPR045670">
    <property type="entry name" value="DUF5916"/>
</dbReference>
<gene>
    <name evidence="2" type="ORF">METZ01_LOCUS14363</name>
</gene>
<dbReference type="SUPFAM" id="SSF49344">
    <property type="entry name" value="CBD9-like"/>
    <property type="match status" value="1"/>
</dbReference>
<name>A0A381P5D4_9ZZZZ</name>
<feature type="domain" description="DUF5916" evidence="1">
    <location>
        <begin position="303"/>
        <end position="627"/>
    </location>
</feature>
<dbReference type="Gene3D" id="2.60.40.1190">
    <property type="match status" value="1"/>
</dbReference>
<organism evidence="2">
    <name type="scientific">marine metagenome</name>
    <dbReference type="NCBI Taxonomy" id="408172"/>
    <lineage>
        <taxon>unclassified sequences</taxon>
        <taxon>metagenomes</taxon>
        <taxon>ecological metagenomes</taxon>
    </lineage>
</organism>
<dbReference type="AlphaFoldDB" id="A0A381P5D4"/>
<evidence type="ECO:0000313" key="2">
    <source>
        <dbReference type="EMBL" id="SUZ61509.1"/>
    </source>
</evidence>
<sequence>MWLCSTPTETYSPRLASLALLCILGLMSTPAAAEQPASENQSETVQQQVDDTRGVFENGTFTGELPVTFDGPAPPVPPRVVSRDENGRVTIRAVRVGEELVIDGRLDEPIYSRVESISDFIMQEPQENVPATEKTEVWIFFDDRNLYVAGRNWDTEPTRMIANDMRRDGNKIGQNDNFTLTIDTFYDRRNGYFFQTNPLGALRDGLISDERQLNADWNTVWDVRTSRFDQGWTVETVIPFKSLRYGPGRDQVWGINVRRGVQWKNEDSFITAMPRSLHYMAQFRLSLAATLVGLQTPGVSRTLEFKPYAISGTTGIRNSSNTIVNDFSRDVGFDGKYGLTQGLTADFTVNTDFAQVEDDDEQVNLTRFSLFFPEKREFFLEGQGIFSFGGASTGRRWSGSSGGDTPILFFSRQIGISGRNEVPIRAGSRVTGRAGAFTLGLLNVQTGEDTSLEAQSTNFSVVRIRRDIFRRSSIGFMGTNRSVSLAGTGSSQSYGVDGNFSFFENLNLGGYYAQTKTPGLTGRDTSYAANIRNEGDRYGFSYAHLLVGDNFKPEIGFVRRDDFRQHRASAQFTPRPTSIGAIRRFQFRGDVDYIANESTGTLESRDLGAKFEVEFENTDRFSIDASDKHEALFEEFTISDGVTLPIGGYDFRNLRMNYRLGASRRVPASVYISRGGFFSGERTIVNVNGRVEVSPQLSFEPRVQVNWIDLPQGSFNTKLASTRVNYAMTTRLLVATLIQYNSNSDSISTNVRLRWEYQPGSDLFVVYSEGRETDHRGFPVMANRGFVVKFTKLLRM</sequence>
<dbReference type="CDD" id="cd09618">
    <property type="entry name" value="CBM9_like_2"/>
    <property type="match status" value="1"/>
</dbReference>
<dbReference type="EMBL" id="UINC01000809">
    <property type="protein sequence ID" value="SUZ61509.1"/>
    <property type="molecule type" value="Genomic_DNA"/>
</dbReference>
<protein>
    <recommendedName>
        <fullName evidence="1">DUF5916 domain-containing protein</fullName>
    </recommendedName>
</protein>